<feature type="compositionally biased region" description="Basic and acidic residues" evidence="1">
    <location>
        <begin position="85"/>
        <end position="94"/>
    </location>
</feature>
<name>A0ABQ4VI51_9PAST</name>
<feature type="region of interest" description="Disordered" evidence="1">
    <location>
        <begin position="28"/>
        <end position="171"/>
    </location>
</feature>
<accession>A0ABQ4VI51</accession>
<feature type="chain" id="PRO_5045277028" description="Outer membrane lopoprotein PlpP" evidence="2">
    <location>
        <begin position="26"/>
        <end position="431"/>
    </location>
</feature>
<proteinExistence type="predicted"/>
<keyword evidence="2" id="KW-0732">Signal</keyword>
<feature type="compositionally biased region" description="Low complexity" evidence="1">
    <location>
        <begin position="64"/>
        <end position="81"/>
    </location>
</feature>
<evidence type="ECO:0000256" key="1">
    <source>
        <dbReference type="SAM" id="MobiDB-lite"/>
    </source>
</evidence>
<evidence type="ECO:0000256" key="2">
    <source>
        <dbReference type="SAM" id="SignalP"/>
    </source>
</evidence>
<dbReference type="PROSITE" id="PS51257">
    <property type="entry name" value="PROKAR_LIPOPROTEIN"/>
    <property type="match status" value="1"/>
</dbReference>
<evidence type="ECO:0000313" key="4">
    <source>
        <dbReference type="Proteomes" id="UP001052140"/>
    </source>
</evidence>
<feature type="compositionally biased region" description="Low complexity" evidence="1">
    <location>
        <begin position="35"/>
        <end position="51"/>
    </location>
</feature>
<dbReference type="RefSeq" id="WP_226691011.1">
    <property type="nucleotide sequence ID" value="NZ_BPUX01000028.1"/>
</dbReference>
<reference evidence="3" key="1">
    <citation type="submission" date="2024-05" db="EMBL/GenBank/DDBJ databases">
        <title>Determining zoonotic pasteurella genome.</title>
        <authorList>
            <person name="Maeda T."/>
            <person name="Takahashi T."/>
            <person name="Yoshida H."/>
        </authorList>
    </citation>
    <scope>NUCLEOTIDE SEQUENCE</scope>
    <source>
        <strain evidence="3">PA42</strain>
    </source>
</reference>
<evidence type="ECO:0000313" key="3">
    <source>
        <dbReference type="EMBL" id="GJH43707.1"/>
    </source>
</evidence>
<feature type="compositionally biased region" description="Basic and acidic residues" evidence="1">
    <location>
        <begin position="104"/>
        <end position="115"/>
    </location>
</feature>
<feature type="signal peptide" evidence="2">
    <location>
        <begin position="1"/>
        <end position="25"/>
    </location>
</feature>
<comment type="caution">
    <text evidence="3">The sequence shown here is derived from an EMBL/GenBank/DDBJ whole genome shotgun (WGS) entry which is preliminary data.</text>
</comment>
<protein>
    <recommendedName>
        <fullName evidence="5">Outer membrane lopoprotein PlpP</fullName>
    </recommendedName>
</protein>
<organism evidence="3 4">
    <name type="scientific">Pasteurella canis</name>
    <dbReference type="NCBI Taxonomy" id="753"/>
    <lineage>
        <taxon>Bacteria</taxon>
        <taxon>Pseudomonadati</taxon>
        <taxon>Pseudomonadota</taxon>
        <taxon>Gammaproteobacteria</taxon>
        <taxon>Pasteurellales</taxon>
        <taxon>Pasteurellaceae</taxon>
        <taxon>Pasteurella</taxon>
    </lineage>
</organism>
<feature type="compositionally biased region" description="Polar residues" evidence="1">
    <location>
        <begin position="116"/>
        <end position="129"/>
    </location>
</feature>
<feature type="compositionally biased region" description="Polar residues" evidence="1">
    <location>
        <begin position="153"/>
        <end position="162"/>
    </location>
</feature>
<dbReference type="Proteomes" id="UP001052140">
    <property type="component" value="Unassembled WGS sequence"/>
</dbReference>
<keyword evidence="4" id="KW-1185">Reference proteome</keyword>
<dbReference type="EMBL" id="BPUX01000028">
    <property type="protein sequence ID" value="GJH43707.1"/>
    <property type="molecule type" value="Genomic_DNA"/>
</dbReference>
<evidence type="ECO:0008006" key="5">
    <source>
        <dbReference type="Google" id="ProtNLM"/>
    </source>
</evidence>
<gene>
    <name evidence="3" type="ORF">PA42_18810</name>
</gene>
<dbReference type="GeneID" id="69687301"/>
<sequence>MKKSIFKTSLLVTLSTLFVACGSHNHTSVNKETQKQPQQSQKPAPQTKPQANSQDKAPQEKPNNTEQSSSSSMQTENSTQNHSTEAGKEQKPSKPEQPMNTESSADKKDEMRNTDTSKNNPSKNTQSDIPDSMKDNHKPNTQVTPPQIPPKTENPSNSNNISNKDKETQSMRKPVLEEVPQDGIPYPPHQPEIGNWQAKIYDSTGYNYSTELGPKSISGSSGSIISLKLGENKNNQNIYHFILLGESDKGSLYYGYHLYSGQHQGKTIKAYNMFYGMDQNQINSRPLPNAFSAQYKKAKGFLYIPFTDFSNFSTEQHSPQYADINITYKNSKATGKVTKLNDANATLFDITDSGSNSASNYTLTVTPTEQVSNIESNDKAEFNVYFLDAEKNKEERKYITGTGSGKKWAGAFAAEKQDETKLSSSTSIRAE</sequence>